<evidence type="ECO:0000256" key="7">
    <source>
        <dbReference type="NCBIfam" id="TIGR01068"/>
    </source>
</evidence>
<dbReference type="InterPro" id="IPR036249">
    <property type="entry name" value="Thioredoxin-like_sf"/>
</dbReference>
<dbReference type="SUPFAM" id="SSF52833">
    <property type="entry name" value="Thioredoxin-like"/>
    <property type="match status" value="1"/>
</dbReference>
<dbReference type="NCBIfam" id="TIGR01068">
    <property type="entry name" value="thioredoxin"/>
    <property type="match status" value="1"/>
</dbReference>
<keyword evidence="4" id="KW-0249">Electron transport</keyword>
<feature type="domain" description="Thioredoxin" evidence="8">
    <location>
        <begin position="20"/>
        <end position="142"/>
    </location>
</feature>
<dbReference type="InterPro" id="IPR005746">
    <property type="entry name" value="Thioredoxin"/>
</dbReference>
<protein>
    <recommendedName>
        <fullName evidence="7">Thioredoxin</fullName>
    </recommendedName>
</protein>
<dbReference type="Gene3D" id="3.40.30.10">
    <property type="entry name" value="Glutaredoxin"/>
    <property type="match status" value="1"/>
</dbReference>
<dbReference type="PRINTS" id="PR00421">
    <property type="entry name" value="THIOREDOXIN"/>
</dbReference>
<dbReference type="InterPro" id="IPR013766">
    <property type="entry name" value="Thioredoxin_domain"/>
</dbReference>
<dbReference type="PROSITE" id="PS00194">
    <property type="entry name" value="THIOREDOXIN_1"/>
    <property type="match status" value="1"/>
</dbReference>
<evidence type="ECO:0000256" key="4">
    <source>
        <dbReference type="ARBA" id="ARBA00022982"/>
    </source>
</evidence>
<dbReference type="InterPro" id="IPR049299">
    <property type="entry name" value="Thio2_N"/>
</dbReference>
<evidence type="ECO:0000256" key="1">
    <source>
        <dbReference type="ARBA" id="ARBA00008987"/>
    </source>
</evidence>
<dbReference type="Gene3D" id="2.30.30.380">
    <property type="entry name" value="Zn-finger domain of Sec23/24"/>
    <property type="match status" value="1"/>
</dbReference>
<evidence type="ECO:0000256" key="3">
    <source>
        <dbReference type="ARBA" id="ARBA00022723"/>
    </source>
</evidence>
<keyword evidence="3" id="KW-0479">Metal-binding</keyword>
<keyword evidence="10" id="KW-1185">Reference proteome</keyword>
<evidence type="ECO:0000256" key="2">
    <source>
        <dbReference type="ARBA" id="ARBA00022448"/>
    </source>
</evidence>
<dbReference type="RefSeq" id="WP_101522466.1">
    <property type="nucleotide sequence ID" value="NZ_PKLZ01000013.1"/>
</dbReference>
<dbReference type="GO" id="GO:0046872">
    <property type="term" value="F:metal ion binding"/>
    <property type="evidence" value="ECO:0007669"/>
    <property type="project" value="UniProtKB-KW"/>
</dbReference>
<comment type="caution">
    <text evidence="9">The sequence shown here is derived from an EMBL/GenBank/DDBJ whole genome shotgun (WGS) entry which is preliminary data.</text>
</comment>
<keyword evidence="2" id="KW-0813">Transport</keyword>
<gene>
    <name evidence="9" type="ORF">CWI75_15660</name>
</gene>
<dbReference type="GO" id="GO:0015035">
    <property type="term" value="F:protein-disulfide reductase activity"/>
    <property type="evidence" value="ECO:0007669"/>
    <property type="project" value="UniProtKB-UniRule"/>
</dbReference>
<keyword evidence="5" id="KW-1015">Disulfide bond</keyword>
<sequence>MTHIVCPHCTGVNRVPDERLADGPRCGKCGKPLFEGQPVDLTAASFRQHLERSGLPLVVDFWATWCGPCKTMAPAFAEAAARLEPRVRLGKVDTEAQQAIAGQYGIRSIPTLILFRDGREIARQAGAMNTNGIVQWVEQSVGT</sequence>
<name>A0A2N5XZD6_9GAMM</name>
<comment type="similarity">
    <text evidence="1">Belongs to the thioredoxin family.</text>
</comment>
<dbReference type="GO" id="GO:0005829">
    <property type="term" value="C:cytosol"/>
    <property type="evidence" value="ECO:0007669"/>
    <property type="project" value="TreeGrafter"/>
</dbReference>
<evidence type="ECO:0000313" key="10">
    <source>
        <dbReference type="Proteomes" id="UP000234845"/>
    </source>
</evidence>
<dbReference type="Pfam" id="PF21352">
    <property type="entry name" value="Zn_ribbon_Thio2"/>
    <property type="match status" value="1"/>
</dbReference>
<dbReference type="NCBIfam" id="NF008229">
    <property type="entry name" value="PRK10996.1"/>
    <property type="match status" value="1"/>
</dbReference>
<dbReference type="EMBL" id="PKLZ01000013">
    <property type="protein sequence ID" value="PLW81459.1"/>
    <property type="molecule type" value="Genomic_DNA"/>
</dbReference>
<dbReference type="PANTHER" id="PTHR45663">
    <property type="entry name" value="GEO12009P1"/>
    <property type="match status" value="1"/>
</dbReference>
<evidence type="ECO:0000259" key="8">
    <source>
        <dbReference type="PROSITE" id="PS51352"/>
    </source>
</evidence>
<keyword evidence="6" id="KW-0676">Redox-active center</keyword>
<evidence type="ECO:0000256" key="5">
    <source>
        <dbReference type="ARBA" id="ARBA00023157"/>
    </source>
</evidence>
<dbReference type="OrthoDB" id="9790390at2"/>
<organism evidence="9 10">
    <name type="scientific">Kineobactrum sediminis</name>
    <dbReference type="NCBI Taxonomy" id="1905677"/>
    <lineage>
        <taxon>Bacteria</taxon>
        <taxon>Pseudomonadati</taxon>
        <taxon>Pseudomonadota</taxon>
        <taxon>Gammaproteobacteria</taxon>
        <taxon>Cellvibrionales</taxon>
        <taxon>Halieaceae</taxon>
        <taxon>Kineobactrum</taxon>
    </lineage>
</organism>
<reference evidence="10" key="1">
    <citation type="submission" date="2017-11" db="EMBL/GenBank/DDBJ databases">
        <title>The draft genome sequence of Chromatocurvus sp. F02.</title>
        <authorList>
            <person name="Du Z.-J."/>
            <person name="Chang Y.-Q."/>
        </authorList>
    </citation>
    <scope>NUCLEOTIDE SEQUENCE [LARGE SCALE GENOMIC DNA]</scope>
    <source>
        <strain evidence="10">F02</strain>
    </source>
</reference>
<dbReference type="AlphaFoldDB" id="A0A2N5XZD6"/>
<dbReference type="Pfam" id="PF00085">
    <property type="entry name" value="Thioredoxin"/>
    <property type="match status" value="1"/>
</dbReference>
<dbReference type="Proteomes" id="UP000234845">
    <property type="component" value="Unassembled WGS sequence"/>
</dbReference>
<dbReference type="FunFam" id="3.40.30.10:FF:000001">
    <property type="entry name" value="Thioredoxin"/>
    <property type="match status" value="1"/>
</dbReference>
<evidence type="ECO:0000313" key="9">
    <source>
        <dbReference type="EMBL" id="PLW81459.1"/>
    </source>
</evidence>
<proteinExistence type="inferred from homology"/>
<dbReference type="PROSITE" id="PS51352">
    <property type="entry name" value="THIOREDOXIN_2"/>
    <property type="match status" value="1"/>
</dbReference>
<dbReference type="PANTHER" id="PTHR45663:SF40">
    <property type="entry name" value="THIOREDOXIN 2"/>
    <property type="match status" value="1"/>
</dbReference>
<accession>A0A2N5XZD6</accession>
<dbReference type="InterPro" id="IPR017937">
    <property type="entry name" value="Thioredoxin_CS"/>
</dbReference>
<evidence type="ECO:0000256" key="6">
    <source>
        <dbReference type="ARBA" id="ARBA00023284"/>
    </source>
</evidence>
<dbReference type="CDD" id="cd02947">
    <property type="entry name" value="TRX_family"/>
    <property type="match status" value="1"/>
</dbReference>